<evidence type="ECO:0000256" key="2">
    <source>
        <dbReference type="SAM" id="MobiDB-lite"/>
    </source>
</evidence>
<comment type="caution">
    <text evidence="4">The sequence shown here is derived from an EMBL/GenBank/DDBJ whole genome shotgun (WGS) entry which is preliminary data.</text>
</comment>
<feature type="repeat" description="TPR" evidence="1">
    <location>
        <begin position="165"/>
        <end position="198"/>
    </location>
</feature>
<dbReference type="Pfam" id="PF00515">
    <property type="entry name" value="TPR_1"/>
    <property type="match status" value="1"/>
</dbReference>
<reference evidence="5" key="1">
    <citation type="journal article" date="2016" name="Nature">
        <title>The genome of the seagrass Zostera marina reveals angiosperm adaptation to the sea.</title>
        <authorList>
            <person name="Olsen J.L."/>
            <person name="Rouze P."/>
            <person name="Verhelst B."/>
            <person name="Lin Y.-C."/>
            <person name="Bayer T."/>
            <person name="Collen J."/>
            <person name="Dattolo E."/>
            <person name="De Paoli E."/>
            <person name="Dittami S."/>
            <person name="Maumus F."/>
            <person name="Michel G."/>
            <person name="Kersting A."/>
            <person name="Lauritano C."/>
            <person name="Lohaus R."/>
            <person name="Toepel M."/>
            <person name="Tonon T."/>
            <person name="Vanneste K."/>
            <person name="Amirebrahimi M."/>
            <person name="Brakel J."/>
            <person name="Bostroem C."/>
            <person name="Chovatia M."/>
            <person name="Grimwood J."/>
            <person name="Jenkins J.W."/>
            <person name="Jueterbock A."/>
            <person name="Mraz A."/>
            <person name="Stam W.T."/>
            <person name="Tice H."/>
            <person name="Bornberg-Bauer E."/>
            <person name="Green P.J."/>
            <person name="Pearson G.A."/>
            <person name="Procaccini G."/>
            <person name="Duarte C.M."/>
            <person name="Schmutz J."/>
            <person name="Reusch T.B.H."/>
            <person name="Van de Peer Y."/>
        </authorList>
    </citation>
    <scope>NUCLEOTIDE SEQUENCE [LARGE SCALE GENOMIC DNA]</scope>
    <source>
        <strain evidence="5">cv. Finnish</strain>
    </source>
</reference>
<accession>A0A0K9NU72</accession>
<dbReference type="PROSITE" id="PS50005">
    <property type="entry name" value="TPR"/>
    <property type="match status" value="2"/>
</dbReference>
<dbReference type="InterPro" id="IPR011990">
    <property type="entry name" value="TPR-like_helical_dom_sf"/>
</dbReference>
<dbReference type="SMART" id="SM00028">
    <property type="entry name" value="TPR"/>
    <property type="match status" value="3"/>
</dbReference>
<dbReference type="InterPro" id="IPR025986">
    <property type="entry name" value="RPAP3-like_C"/>
</dbReference>
<protein>
    <submittedName>
        <fullName evidence="4">Serine/threonine-protein phosphatase 5</fullName>
    </submittedName>
</protein>
<dbReference type="InterPro" id="IPR019734">
    <property type="entry name" value="TPR_rpt"/>
</dbReference>
<dbReference type="AlphaFoldDB" id="A0A0K9NU72"/>
<dbReference type="EMBL" id="LFYR01001785">
    <property type="protein sequence ID" value="KMZ59505.1"/>
    <property type="molecule type" value="Genomic_DNA"/>
</dbReference>
<evidence type="ECO:0000259" key="3">
    <source>
        <dbReference type="Pfam" id="PF13877"/>
    </source>
</evidence>
<keyword evidence="5" id="KW-1185">Reference proteome</keyword>
<sequence>MDFEGFLNELQGLNDRTSNEKEKKSSSQTHRAKKNRSMLDSQNTTRSRTPSNDSSKQTNTSSRDSSSSYPRQPNYFSNSDAMSRLSSNLLNDDDSPTATSEKDLGNEHFKKNKFSEAIECYSRSIALSPTSVAFANRAMAYLKIKKYEGAENDCTEALNLDDRYVKAYSRRATARKELGRFKESIEDSEFALRLEPNNQELKKLYSEAKALYDKEMLKQIRDSSKPHPPGIKIVEKSDVKVQGHNKLNGLSRNDLQSSGPTAVHKNYIGVKNKSEIDLLELAARATSLHMAKSKKDIKIPKTAYEFEVTWRAISEDSALQVNLLKSISPITLPQLFKNALSVSVLASIVKCIATFFKDEPEIAIDILDNLTRISRFDMIVLSFPPPYRTDFHRIWNDVFTSNDIPAKHQAALSKLQPKFCPRL</sequence>
<dbReference type="OMA" id="IAMCLTS"/>
<dbReference type="SUPFAM" id="SSF48452">
    <property type="entry name" value="TPR-like"/>
    <property type="match status" value="1"/>
</dbReference>
<feature type="repeat" description="TPR" evidence="1">
    <location>
        <begin position="98"/>
        <end position="131"/>
    </location>
</feature>
<gene>
    <name evidence="4" type="ORF">ZOSMA_68G00930</name>
</gene>
<evidence type="ECO:0000256" key="1">
    <source>
        <dbReference type="PROSITE-ProRule" id="PRU00339"/>
    </source>
</evidence>
<organism evidence="4 5">
    <name type="scientific">Zostera marina</name>
    <name type="common">Eelgrass</name>
    <dbReference type="NCBI Taxonomy" id="29655"/>
    <lineage>
        <taxon>Eukaryota</taxon>
        <taxon>Viridiplantae</taxon>
        <taxon>Streptophyta</taxon>
        <taxon>Embryophyta</taxon>
        <taxon>Tracheophyta</taxon>
        <taxon>Spermatophyta</taxon>
        <taxon>Magnoliopsida</taxon>
        <taxon>Liliopsida</taxon>
        <taxon>Zosteraceae</taxon>
        <taxon>Zostera</taxon>
    </lineage>
</organism>
<dbReference type="STRING" id="29655.A0A0K9NU72"/>
<dbReference type="Pfam" id="PF13181">
    <property type="entry name" value="TPR_8"/>
    <property type="match status" value="2"/>
</dbReference>
<dbReference type="Pfam" id="PF13877">
    <property type="entry name" value="RPAP3_C"/>
    <property type="match status" value="1"/>
</dbReference>
<feature type="domain" description="RNA-polymerase II-associated protein 3-like C-terminal" evidence="3">
    <location>
        <begin position="300"/>
        <end position="383"/>
    </location>
</feature>
<dbReference type="Gene3D" id="1.25.40.10">
    <property type="entry name" value="Tetratricopeptide repeat domain"/>
    <property type="match status" value="1"/>
</dbReference>
<dbReference type="Proteomes" id="UP000036987">
    <property type="component" value="Unassembled WGS sequence"/>
</dbReference>
<name>A0A0K9NU72_ZOSMR</name>
<dbReference type="PANTHER" id="PTHR47329">
    <property type="entry name" value="OS05G0129900 PROTEIN"/>
    <property type="match status" value="1"/>
</dbReference>
<feature type="region of interest" description="Disordered" evidence="2">
    <location>
        <begin position="85"/>
        <end position="104"/>
    </location>
</feature>
<proteinExistence type="predicted"/>
<evidence type="ECO:0000313" key="4">
    <source>
        <dbReference type="EMBL" id="KMZ59505.1"/>
    </source>
</evidence>
<feature type="compositionally biased region" description="Polar residues" evidence="2">
    <location>
        <begin position="69"/>
        <end position="80"/>
    </location>
</feature>
<evidence type="ECO:0000313" key="5">
    <source>
        <dbReference type="Proteomes" id="UP000036987"/>
    </source>
</evidence>
<keyword evidence="1" id="KW-0802">TPR repeat</keyword>
<feature type="compositionally biased region" description="Polar residues" evidence="2">
    <location>
        <begin position="38"/>
        <end position="53"/>
    </location>
</feature>
<feature type="compositionally biased region" description="Low complexity" evidence="2">
    <location>
        <begin position="54"/>
        <end position="68"/>
    </location>
</feature>
<feature type="region of interest" description="Disordered" evidence="2">
    <location>
        <begin position="1"/>
        <end position="80"/>
    </location>
</feature>
<dbReference type="PANTHER" id="PTHR47329:SF1">
    <property type="entry name" value="OS05G0129900 PROTEIN"/>
    <property type="match status" value="1"/>
</dbReference>
<dbReference type="OrthoDB" id="629492at2759"/>